<proteinExistence type="predicted"/>
<dbReference type="Pfam" id="PF04149">
    <property type="entry name" value="DUF397"/>
    <property type="match status" value="1"/>
</dbReference>
<dbReference type="Proteomes" id="UP000596130">
    <property type="component" value="Chromosome"/>
</dbReference>
<sequence length="70" mass="7082">MTSASDTVPDSGATAWVKSSYSGGEGNECVDIAIGRTAVGVRDSKDLHRSAVTISTASFTAFVDGLKATG</sequence>
<accession>A0A7T4TXZ2</accession>
<gene>
    <name evidence="2" type="ORF">I8755_15950</name>
</gene>
<protein>
    <submittedName>
        <fullName evidence="2">DUF397 domain-containing protein</fullName>
    </submittedName>
</protein>
<organism evidence="2 3">
    <name type="scientific">Streptomyces alfalfae</name>
    <dbReference type="NCBI Taxonomy" id="1642299"/>
    <lineage>
        <taxon>Bacteria</taxon>
        <taxon>Bacillati</taxon>
        <taxon>Actinomycetota</taxon>
        <taxon>Actinomycetes</taxon>
        <taxon>Kitasatosporales</taxon>
        <taxon>Streptomycetaceae</taxon>
        <taxon>Streptomyces</taxon>
    </lineage>
</organism>
<feature type="domain" description="DUF397" evidence="1">
    <location>
        <begin position="15"/>
        <end position="67"/>
    </location>
</feature>
<dbReference type="RefSeq" id="WP_198502838.1">
    <property type="nucleotide sequence ID" value="NZ_CP065959.1"/>
</dbReference>
<dbReference type="InterPro" id="IPR007278">
    <property type="entry name" value="DUF397"/>
</dbReference>
<evidence type="ECO:0000259" key="1">
    <source>
        <dbReference type="Pfam" id="PF04149"/>
    </source>
</evidence>
<dbReference type="EMBL" id="CP065959">
    <property type="protein sequence ID" value="QQC89745.1"/>
    <property type="molecule type" value="Genomic_DNA"/>
</dbReference>
<evidence type="ECO:0000313" key="2">
    <source>
        <dbReference type="EMBL" id="QQC89745.1"/>
    </source>
</evidence>
<reference evidence="2 3" key="1">
    <citation type="submission" date="2020-12" db="EMBL/GenBank/DDBJ databases">
        <title>Identification and biosynthesis of polyene macrolides produced by Streptomyces alfalfae Men-myco-93-63.</title>
        <authorList>
            <person name="Liu D."/>
            <person name="Li Y."/>
            <person name="Liu L."/>
            <person name="Han X."/>
            <person name="Shen F."/>
        </authorList>
    </citation>
    <scope>NUCLEOTIDE SEQUENCE [LARGE SCALE GENOMIC DNA]</scope>
    <source>
        <strain evidence="2 3">Men-myco-93-63</strain>
    </source>
</reference>
<name>A0A7T4TXZ2_9ACTN</name>
<dbReference type="AlphaFoldDB" id="A0A7T4TXZ2"/>
<evidence type="ECO:0000313" key="3">
    <source>
        <dbReference type="Proteomes" id="UP000596130"/>
    </source>
</evidence>